<evidence type="ECO:0000313" key="2">
    <source>
        <dbReference type="Proteomes" id="UP000799441"/>
    </source>
</evidence>
<organism evidence="1 2">
    <name type="scientific">Polychaeton citri CBS 116435</name>
    <dbReference type="NCBI Taxonomy" id="1314669"/>
    <lineage>
        <taxon>Eukaryota</taxon>
        <taxon>Fungi</taxon>
        <taxon>Dikarya</taxon>
        <taxon>Ascomycota</taxon>
        <taxon>Pezizomycotina</taxon>
        <taxon>Dothideomycetes</taxon>
        <taxon>Dothideomycetidae</taxon>
        <taxon>Capnodiales</taxon>
        <taxon>Capnodiaceae</taxon>
        <taxon>Polychaeton</taxon>
    </lineage>
</organism>
<dbReference type="EMBL" id="MU003907">
    <property type="protein sequence ID" value="KAF2716006.1"/>
    <property type="molecule type" value="Genomic_DNA"/>
</dbReference>
<dbReference type="AlphaFoldDB" id="A0A9P4Q096"/>
<gene>
    <name evidence="1" type="ORF">K431DRAFT_35097</name>
</gene>
<accession>A0A9P4Q096</accession>
<dbReference type="Proteomes" id="UP000799441">
    <property type="component" value="Unassembled WGS sequence"/>
</dbReference>
<name>A0A9P4Q096_9PEZI</name>
<reference evidence="1" key="1">
    <citation type="journal article" date="2020" name="Stud. Mycol.">
        <title>101 Dothideomycetes genomes: a test case for predicting lifestyles and emergence of pathogens.</title>
        <authorList>
            <person name="Haridas S."/>
            <person name="Albert R."/>
            <person name="Binder M."/>
            <person name="Bloem J."/>
            <person name="Labutti K."/>
            <person name="Salamov A."/>
            <person name="Andreopoulos B."/>
            <person name="Baker S."/>
            <person name="Barry K."/>
            <person name="Bills G."/>
            <person name="Bluhm B."/>
            <person name="Cannon C."/>
            <person name="Castanera R."/>
            <person name="Culley D."/>
            <person name="Daum C."/>
            <person name="Ezra D."/>
            <person name="Gonzalez J."/>
            <person name="Henrissat B."/>
            <person name="Kuo A."/>
            <person name="Liang C."/>
            <person name="Lipzen A."/>
            <person name="Lutzoni F."/>
            <person name="Magnuson J."/>
            <person name="Mondo S."/>
            <person name="Nolan M."/>
            <person name="Ohm R."/>
            <person name="Pangilinan J."/>
            <person name="Park H.-J."/>
            <person name="Ramirez L."/>
            <person name="Alfaro M."/>
            <person name="Sun H."/>
            <person name="Tritt A."/>
            <person name="Yoshinaga Y."/>
            <person name="Zwiers L.-H."/>
            <person name="Turgeon B."/>
            <person name="Goodwin S."/>
            <person name="Spatafora J."/>
            <person name="Crous P."/>
            <person name="Grigoriev I."/>
        </authorList>
    </citation>
    <scope>NUCLEOTIDE SEQUENCE</scope>
    <source>
        <strain evidence="1">CBS 116435</strain>
    </source>
</reference>
<sequence>MIGSSSWLVIHRKPFCCIKCSRAPGRSPLLLLPRALALRSISDGAIVGVVWGRYHKSPTYDGSFLSRSRWLNSRYLLRDATRFDCCA</sequence>
<comment type="caution">
    <text evidence="1">The sequence shown here is derived from an EMBL/GenBank/DDBJ whole genome shotgun (WGS) entry which is preliminary data.</text>
</comment>
<proteinExistence type="predicted"/>
<keyword evidence="2" id="KW-1185">Reference proteome</keyword>
<protein>
    <submittedName>
        <fullName evidence="1">Uncharacterized protein</fullName>
    </submittedName>
</protein>
<evidence type="ECO:0000313" key="1">
    <source>
        <dbReference type="EMBL" id="KAF2716006.1"/>
    </source>
</evidence>